<evidence type="ECO:0000256" key="4">
    <source>
        <dbReference type="ARBA" id="ARBA00022989"/>
    </source>
</evidence>
<comment type="subcellular location">
    <subcellularLocation>
        <location evidence="1">Cell membrane</location>
        <topology evidence="1">Multi-pass membrane protein</topology>
    </subcellularLocation>
</comment>
<keyword evidence="2" id="KW-1003">Cell membrane</keyword>
<keyword evidence="3 6" id="KW-0812">Transmembrane</keyword>
<gene>
    <name evidence="7" type="ORF">GQF02_13990</name>
</gene>
<evidence type="ECO:0000256" key="1">
    <source>
        <dbReference type="ARBA" id="ARBA00004651"/>
    </source>
</evidence>
<sequence>MMDGATLGLFLLACVVLAATPGPDMLLISSRSLSQGPAAGFVTLLGIQLGTYCHALAVALGLSQLVLAVPLAFEVVKFSGAAYLLFLAYKAIRAPADAVGGGYEAVRYGLPRLFAQGLLTNLLNPKMALFMLALLPQFLSFSDGYVVGQALLLTSLLNGVGLVVNGMVILLAGRLRQRFAASSGRRWPQYLLGSVFATLALRLALSER</sequence>
<reference evidence="7 8" key="1">
    <citation type="submission" date="2019-12" db="EMBL/GenBank/DDBJ databases">
        <title>Neisseriaceae gen. nov. sp. Genome sequencing and assembly.</title>
        <authorList>
            <person name="Liu Z."/>
            <person name="Li A."/>
        </authorList>
    </citation>
    <scope>NUCLEOTIDE SEQUENCE [LARGE SCALE GENOMIC DNA]</scope>
    <source>
        <strain evidence="7 8">B2N2-7</strain>
    </source>
</reference>
<evidence type="ECO:0000256" key="3">
    <source>
        <dbReference type="ARBA" id="ARBA00022692"/>
    </source>
</evidence>
<feature type="transmembrane region" description="Helical" evidence="6">
    <location>
        <begin position="151"/>
        <end position="175"/>
    </location>
</feature>
<keyword evidence="4 6" id="KW-1133">Transmembrane helix</keyword>
<feature type="transmembrane region" description="Helical" evidence="6">
    <location>
        <begin position="118"/>
        <end position="139"/>
    </location>
</feature>
<dbReference type="PANTHER" id="PTHR30086">
    <property type="entry name" value="ARGININE EXPORTER PROTEIN ARGO"/>
    <property type="match status" value="1"/>
</dbReference>
<dbReference type="Pfam" id="PF01810">
    <property type="entry name" value="LysE"/>
    <property type="match status" value="1"/>
</dbReference>
<dbReference type="PIRSF" id="PIRSF006324">
    <property type="entry name" value="LeuE"/>
    <property type="match status" value="1"/>
</dbReference>
<keyword evidence="8" id="KW-1185">Reference proteome</keyword>
<dbReference type="Proteomes" id="UP000467214">
    <property type="component" value="Unassembled WGS sequence"/>
</dbReference>
<accession>A0A845BS81</accession>
<keyword evidence="5 6" id="KW-0472">Membrane</keyword>
<comment type="caution">
    <text evidence="7">The sequence shown here is derived from an EMBL/GenBank/DDBJ whole genome shotgun (WGS) entry which is preliminary data.</text>
</comment>
<evidence type="ECO:0000313" key="7">
    <source>
        <dbReference type="EMBL" id="MXR38084.1"/>
    </source>
</evidence>
<evidence type="ECO:0000256" key="6">
    <source>
        <dbReference type="SAM" id="Phobius"/>
    </source>
</evidence>
<proteinExistence type="predicted"/>
<dbReference type="PANTHER" id="PTHR30086:SF20">
    <property type="entry name" value="ARGININE EXPORTER PROTEIN ARGO-RELATED"/>
    <property type="match status" value="1"/>
</dbReference>
<organism evidence="7 8">
    <name type="scientific">Craterilacuibacter sinensis</name>
    <dbReference type="NCBI Taxonomy" id="2686017"/>
    <lineage>
        <taxon>Bacteria</taxon>
        <taxon>Pseudomonadati</taxon>
        <taxon>Pseudomonadota</taxon>
        <taxon>Betaproteobacteria</taxon>
        <taxon>Neisseriales</taxon>
        <taxon>Neisseriaceae</taxon>
        <taxon>Craterilacuibacter</taxon>
    </lineage>
</organism>
<dbReference type="GO" id="GO:0015171">
    <property type="term" value="F:amino acid transmembrane transporter activity"/>
    <property type="evidence" value="ECO:0007669"/>
    <property type="project" value="TreeGrafter"/>
</dbReference>
<evidence type="ECO:0000313" key="8">
    <source>
        <dbReference type="Proteomes" id="UP000467214"/>
    </source>
</evidence>
<name>A0A845BS81_9NEIS</name>
<evidence type="ECO:0000256" key="5">
    <source>
        <dbReference type="ARBA" id="ARBA00023136"/>
    </source>
</evidence>
<dbReference type="AlphaFoldDB" id="A0A845BS81"/>
<dbReference type="GO" id="GO:0005886">
    <property type="term" value="C:plasma membrane"/>
    <property type="evidence" value="ECO:0007669"/>
    <property type="project" value="UniProtKB-SubCell"/>
</dbReference>
<dbReference type="EMBL" id="WSSB01000015">
    <property type="protein sequence ID" value="MXR38084.1"/>
    <property type="molecule type" value="Genomic_DNA"/>
</dbReference>
<dbReference type="InterPro" id="IPR001123">
    <property type="entry name" value="LeuE-type"/>
</dbReference>
<protein>
    <submittedName>
        <fullName evidence="7">LysE family transporter</fullName>
    </submittedName>
</protein>
<feature type="transmembrane region" description="Helical" evidence="6">
    <location>
        <begin position="42"/>
        <end position="69"/>
    </location>
</feature>
<evidence type="ECO:0000256" key="2">
    <source>
        <dbReference type="ARBA" id="ARBA00022475"/>
    </source>
</evidence>